<keyword evidence="1" id="KW-0472">Membrane</keyword>
<proteinExistence type="predicted"/>
<dbReference type="Proteomes" id="UP000005446">
    <property type="component" value="Unassembled WGS sequence"/>
</dbReference>
<dbReference type="OrthoDB" id="4161406at2759"/>
<dbReference type="EMBL" id="AGUE01000117">
    <property type="protein sequence ID" value="EHK99446.1"/>
    <property type="molecule type" value="Genomic_DNA"/>
</dbReference>
<dbReference type="HOGENOM" id="CLU_135166_0_0_1"/>
<name>H0EQ04_GLAL7</name>
<gene>
    <name evidence="2" type="ORF">M7I_4745</name>
</gene>
<keyword evidence="1" id="KW-0812">Transmembrane</keyword>
<evidence type="ECO:0000313" key="3">
    <source>
        <dbReference type="Proteomes" id="UP000005446"/>
    </source>
</evidence>
<dbReference type="AlphaFoldDB" id="H0EQ04"/>
<protein>
    <submittedName>
        <fullName evidence="2">Uncharacterized protein</fullName>
    </submittedName>
</protein>
<dbReference type="InParanoid" id="H0EQ04"/>
<feature type="transmembrane region" description="Helical" evidence="1">
    <location>
        <begin position="37"/>
        <end position="58"/>
    </location>
</feature>
<reference evidence="2 3" key="1">
    <citation type="journal article" date="2012" name="Eukaryot. Cell">
        <title>Genome sequence of the fungus Glarea lozoyensis: the first genome sequence of a species from the Helotiaceae family.</title>
        <authorList>
            <person name="Youssar L."/>
            <person name="Gruening B.A."/>
            <person name="Erxleben A."/>
            <person name="Guenther S."/>
            <person name="Huettel W."/>
        </authorList>
    </citation>
    <scope>NUCLEOTIDE SEQUENCE [LARGE SCALE GENOMIC DNA]</scope>
    <source>
        <strain evidence="3">ATCC 74030 / MF5533</strain>
    </source>
</reference>
<evidence type="ECO:0000256" key="1">
    <source>
        <dbReference type="SAM" id="Phobius"/>
    </source>
</evidence>
<organism evidence="2 3">
    <name type="scientific">Glarea lozoyensis (strain ATCC 74030 / MF5533)</name>
    <dbReference type="NCBI Taxonomy" id="1104152"/>
    <lineage>
        <taxon>Eukaryota</taxon>
        <taxon>Fungi</taxon>
        <taxon>Dikarya</taxon>
        <taxon>Ascomycota</taxon>
        <taxon>Pezizomycotina</taxon>
        <taxon>Leotiomycetes</taxon>
        <taxon>Helotiales</taxon>
        <taxon>Helotiaceae</taxon>
        <taxon>Glarea</taxon>
    </lineage>
</organism>
<keyword evidence="1" id="KW-1133">Transmembrane helix</keyword>
<keyword evidence="3" id="KW-1185">Reference proteome</keyword>
<accession>H0EQ04</accession>
<evidence type="ECO:0000313" key="2">
    <source>
        <dbReference type="EMBL" id="EHK99446.1"/>
    </source>
</evidence>
<sequence>MVSSSKVIVQAVALVVLVQYCPAPFLAAIPAAVAAGIGAASAAVSAAAAVAGVVVDAVKNRDLEEVNAPRTFISRVKRAPQGFDISTIGFGTAFEDCKTQLNGASVTFSGPAPGTVLVVGIPPACMTLSGVLAGGDFNEGKPVPMGVDSLQFTDLSNESILEIQAALDAHPAKKN</sequence>
<comment type="caution">
    <text evidence="2">The sequence shown here is derived from an EMBL/GenBank/DDBJ whole genome shotgun (WGS) entry which is preliminary data.</text>
</comment>